<sequence>MRIARSHQRVVPRARPAAWAATRYDFVRAHHEGAAAIAALAAGSGIGLLVLATRLFVA</sequence>
<proteinExistence type="predicted"/>
<keyword evidence="1" id="KW-1133">Transmembrane helix</keyword>
<keyword evidence="1" id="KW-0472">Membrane</keyword>
<dbReference type="EMBL" id="JBHSTT010000009">
    <property type="protein sequence ID" value="MFC6388321.1"/>
    <property type="molecule type" value="Genomic_DNA"/>
</dbReference>
<name>A0ABW1WID0_9HYPH</name>
<feature type="transmembrane region" description="Helical" evidence="1">
    <location>
        <begin position="33"/>
        <end position="57"/>
    </location>
</feature>
<comment type="caution">
    <text evidence="2">The sequence shown here is derived from an EMBL/GenBank/DDBJ whole genome shotgun (WGS) entry which is preliminary data.</text>
</comment>
<organism evidence="2 3">
    <name type="scientific">Methylorubrum zatmanii</name>
    <dbReference type="NCBI Taxonomy" id="29429"/>
    <lineage>
        <taxon>Bacteria</taxon>
        <taxon>Pseudomonadati</taxon>
        <taxon>Pseudomonadota</taxon>
        <taxon>Alphaproteobacteria</taxon>
        <taxon>Hyphomicrobiales</taxon>
        <taxon>Methylobacteriaceae</taxon>
        <taxon>Methylorubrum</taxon>
    </lineage>
</organism>
<evidence type="ECO:0000313" key="2">
    <source>
        <dbReference type="EMBL" id="MFC6388321.1"/>
    </source>
</evidence>
<dbReference type="RefSeq" id="WP_009864835.1">
    <property type="nucleotide sequence ID" value="NZ_JBHSTT010000009.1"/>
</dbReference>
<dbReference type="Proteomes" id="UP001596237">
    <property type="component" value="Unassembled WGS sequence"/>
</dbReference>
<evidence type="ECO:0000256" key="1">
    <source>
        <dbReference type="SAM" id="Phobius"/>
    </source>
</evidence>
<reference evidence="3" key="1">
    <citation type="journal article" date="2019" name="Int. J. Syst. Evol. Microbiol.">
        <title>The Global Catalogue of Microorganisms (GCM) 10K type strain sequencing project: providing services to taxonomists for standard genome sequencing and annotation.</title>
        <authorList>
            <consortium name="The Broad Institute Genomics Platform"/>
            <consortium name="The Broad Institute Genome Sequencing Center for Infectious Disease"/>
            <person name="Wu L."/>
            <person name="Ma J."/>
        </authorList>
    </citation>
    <scope>NUCLEOTIDE SEQUENCE [LARGE SCALE GENOMIC DNA]</scope>
    <source>
        <strain evidence="3">CCUG 36916</strain>
    </source>
</reference>
<protein>
    <submittedName>
        <fullName evidence="2">Uncharacterized protein</fullName>
    </submittedName>
</protein>
<keyword evidence="1" id="KW-0812">Transmembrane</keyword>
<accession>A0ABW1WID0</accession>
<gene>
    <name evidence="2" type="ORF">ACFQDP_02960</name>
</gene>
<evidence type="ECO:0000313" key="3">
    <source>
        <dbReference type="Proteomes" id="UP001596237"/>
    </source>
</evidence>
<keyword evidence="3" id="KW-1185">Reference proteome</keyword>